<dbReference type="Pfam" id="PF16123">
    <property type="entry name" value="HAGH_C"/>
    <property type="match status" value="1"/>
</dbReference>
<feature type="binding site" evidence="7">
    <location>
        <position position="61"/>
    </location>
    <ligand>
        <name>Zn(2+)</name>
        <dbReference type="ChEBI" id="CHEBI:29105"/>
        <label>2</label>
    </ligand>
</feature>
<dbReference type="SMART" id="SM00849">
    <property type="entry name" value="Lactamase_B"/>
    <property type="match status" value="1"/>
</dbReference>
<dbReference type="RefSeq" id="WP_226611411.1">
    <property type="nucleotide sequence ID" value="NZ_JAJAQI010000035.1"/>
</dbReference>
<dbReference type="EC" id="3.1.2.6" evidence="7"/>
<dbReference type="GO" id="GO:0046872">
    <property type="term" value="F:metal ion binding"/>
    <property type="evidence" value="ECO:0007669"/>
    <property type="project" value="UniProtKB-KW"/>
</dbReference>
<comment type="similarity">
    <text evidence="3 7">Belongs to the metallo-beta-lactamase superfamily. Glyoxalase II family.</text>
</comment>
<dbReference type="InterPro" id="IPR050110">
    <property type="entry name" value="Glyoxalase_II_hydrolase"/>
</dbReference>
<comment type="catalytic activity">
    <reaction evidence="1 7">
        <text>an S-(2-hydroxyacyl)glutathione + H2O = a 2-hydroxy carboxylate + glutathione + H(+)</text>
        <dbReference type="Rhea" id="RHEA:21864"/>
        <dbReference type="ChEBI" id="CHEBI:15377"/>
        <dbReference type="ChEBI" id="CHEBI:15378"/>
        <dbReference type="ChEBI" id="CHEBI:57925"/>
        <dbReference type="ChEBI" id="CHEBI:58896"/>
        <dbReference type="ChEBI" id="CHEBI:71261"/>
        <dbReference type="EC" id="3.1.2.6"/>
    </reaction>
</comment>
<dbReference type="AlphaFoldDB" id="A0A9X1IGZ4"/>
<comment type="cofactor">
    <cofactor evidence="7">
        <name>Zn(2+)</name>
        <dbReference type="ChEBI" id="CHEBI:29105"/>
    </cofactor>
    <text evidence="7">Binds 2 Zn(2+) ions per subunit.</text>
</comment>
<feature type="binding site" evidence="7">
    <location>
        <position position="133"/>
    </location>
    <ligand>
        <name>Zn(2+)</name>
        <dbReference type="ChEBI" id="CHEBI:29105"/>
        <label>2</label>
    </ligand>
</feature>
<feature type="binding site" evidence="7">
    <location>
        <position position="60"/>
    </location>
    <ligand>
        <name>Zn(2+)</name>
        <dbReference type="ChEBI" id="CHEBI:29105"/>
        <label>2</label>
    </ligand>
</feature>
<dbReference type="GO" id="GO:0004416">
    <property type="term" value="F:hydroxyacylglutathione hydrolase activity"/>
    <property type="evidence" value="ECO:0007669"/>
    <property type="project" value="UniProtKB-UniRule"/>
</dbReference>
<sequence length="242" mass="25494">MPLSVTPVPCLSDNYIWLLQDQATGAVAICDPGEAGPAIAAVERLGRRLDLILLTHHHGDHIAGVGEVQAKFGGRIVGAAADAHRLPKLDQAVREGEAVTLGESRARVIDTPGHTVGHIAFHFAEGGVLLCGDTLFSLGCGRLLEGNAAQMFDSLAKLVALPEDTLVCCGHEYTESNARFALTVEPGNAALRARVEEARAQRAAGKPTVPTTIGQERAANPFLRAGDVARLAAIRSAKDSFR</sequence>
<dbReference type="Pfam" id="PF00753">
    <property type="entry name" value="Lactamase_B"/>
    <property type="match status" value="1"/>
</dbReference>
<gene>
    <name evidence="7 9" type="primary">gloB</name>
    <name evidence="9" type="ORF">LHA35_19960</name>
</gene>
<proteinExistence type="inferred from homology"/>
<reference evidence="9" key="1">
    <citation type="submission" date="2021-10" db="EMBL/GenBank/DDBJ databases">
        <title>Roseicella aerolatum sp. nov., isolated from aerosols of e-waste dismantling site.</title>
        <authorList>
            <person name="Qin T."/>
        </authorList>
    </citation>
    <scope>NUCLEOTIDE SEQUENCE</scope>
    <source>
        <strain evidence="9">GB24</strain>
    </source>
</reference>
<feature type="binding site" evidence="7">
    <location>
        <position position="56"/>
    </location>
    <ligand>
        <name>Zn(2+)</name>
        <dbReference type="ChEBI" id="CHEBI:29105"/>
        <label>1</label>
    </ligand>
</feature>
<evidence type="ECO:0000313" key="10">
    <source>
        <dbReference type="Proteomes" id="UP001139311"/>
    </source>
</evidence>
<dbReference type="GO" id="GO:0019243">
    <property type="term" value="P:methylglyoxal catabolic process to D-lactate via S-lactoyl-glutathione"/>
    <property type="evidence" value="ECO:0007669"/>
    <property type="project" value="UniProtKB-UniRule"/>
</dbReference>
<evidence type="ECO:0000256" key="1">
    <source>
        <dbReference type="ARBA" id="ARBA00001623"/>
    </source>
</evidence>
<dbReference type="PANTHER" id="PTHR43705:SF1">
    <property type="entry name" value="HYDROXYACYLGLUTATHIONE HYDROLASE GLOB"/>
    <property type="match status" value="1"/>
</dbReference>
<keyword evidence="5 7" id="KW-0378">Hydrolase</keyword>
<dbReference type="PIRSF" id="PIRSF005457">
    <property type="entry name" value="Glx"/>
    <property type="match status" value="1"/>
</dbReference>
<comment type="subunit">
    <text evidence="7">Monomer.</text>
</comment>
<keyword evidence="6 7" id="KW-0862">Zinc</keyword>
<feature type="binding site" evidence="7">
    <location>
        <position position="58"/>
    </location>
    <ligand>
        <name>Zn(2+)</name>
        <dbReference type="ChEBI" id="CHEBI:29105"/>
        <label>1</label>
    </ligand>
</feature>
<evidence type="ECO:0000256" key="3">
    <source>
        <dbReference type="ARBA" id="ARBA00006759"/>
    </source>
</evidence>
<evidence type="ECO:0000313" key="9">
    <source>
        <dbReference type="EMBL" id="MCB4824009.1"/>
    </source>
</evidence>
<comment type="pathway">
    <text evidence="2 7">Secondary metabolite metabolism; methylglyoxal degradation; (R)-lactate from methylglyoxal: step 2/2.</text>
</comment>
<evidence type="ECO:0000256" key="2">
    <source>
        <dbReference type="ARBA" id="ARBA00004963"/>
    </source>
</evidence>
<evidence type="ECO:0000256" key="7">
    <source>
        <dbReference type="HAMAP-Rule" id="MF_01374"/>
    </source>
</evidence>
<feature type="domain" description="Metallo-beta-lactamase" evidence="8">
    <location>
        <begin position="13"/>
        <end position="171"/>
    </location>
</feature>
<keyword evidence="4 7" id="KW-0479">Metal-binding</keyword>
<dbReference type="HAMAP" id="MF_01374">
    <property type="entry name" value="Glyoxalase_2"/>
    <property type="match status" value="1"/>
</dbReference>
<dbReference type="SUPFAM" id="SSF56281">
    <property type="entry name" value="Metallo-hydrolase/oxidoreductase"/>
    <property type="match status" value="1"/>
</dbReference>
<protein>
    <recommendedName>
        <fullName evidence="7">Hydroxyacylglutathione hydrolase</fullName>
        <ecNumber evidence="7">3.1.2.6</ecNumber>
    </recommendedName>
    <alternativeName>
        <fullName evidence="7">Glyoxalase II</fullName>
        <shortName evidence="7">Glx II</shortName>
    </alternativeName>
</protein>
<dbReference type="InterPro" id="IPR017782">
    <property type="entry name" value="Hydroxyacylglutathione_Hdrlase"/>
</dbReference>
<comment type="function">
    <text evidence="7">Thiolesterase that catalyzes the hydrolysis of S-D-lactoyl-glutathione to form glutathione and D-lactic acid.</text>
</comment>
<dbReference type="PANTHER" id="PTHR43705">
    <property type="entry name" value="HYDROXYACYLGLUTATHIONE HYDROLASE"/>
    <property type="match status" value="1"/>
</dbReference>
<dbReference type="NCBIfam" id="TIGR03413">
    <property type="entry name" value="GSH_gloB"/>
    <property type="match status" value="1"/>
</dbReference>
<organism evidence="9 10">
    <name type="scientific">Roseicella aerolata</name>
    <dbReference type="NCBI Taxonomy" id="2883479"/>
    <lineage>
        <taxon>Bacteria</taxon>
        <taxon>Pseudomonadati</taxon>
        <taxon>Pseudomonadota</taxon>
        <taxon>Alphaproteobacteria</taxon>
        <taxon>Acetobacterales</taxon>
        <taxon>Roseomonadaceae</taxon>
        <taxon>Roseicella</taxon>
    </lineage>
</organism>
<dbReference type="InterPro" id="IPR036866">
    <property type="entry name" value="RibonucZ/Hydroxyglut_hydro"/>
</dbReference>
<dbReference type="InterPro" id="IPR035680">
    <property type="entry name" value="Clx_II_MBL"/>
</dbReference>
<dbReference type="InterPro" id="IPR032282">
    <property type="entry name" value="HAGH_C"/>
</dbReference>
<accession>A0A9X1IGZ4</accession>
<evidence type="ECO:0000256" key="5">
    <source>
        <dbReference type="ARBA" id="ARBA00022801"/>
    </source>
</evidence>
<evidence type="ECO:0000259" key="8">
    <source>
        <dbReference type="SMART" id="SM00849"/>
    </source>
</evidence>
<dbReference type="Proteomes" id="UP001139311">
    <property type="component" value="Unassembled WGS sequence"/>
</dbReference>
<dbReference type="Gene3D" id="3.60.15.10">
    <property type="entry name" value="Ribonuclease Z/Hydroxyacylglutathione hydrolase-like"/>
    <property type="match status" value="1"/>
</dbReference>
<feature type="binding site" evidence="7">
    <location>
        <position position="133"/>
    </location>
    <ligand>
        <name>Zn(2+)</name>
        <dbReference type="ChEBI" id="CHEBI:29105"/>
        <label>1</label>
    </ligand>
</feature>
<name>A0A9X1IGZ4_9PROT</name>
<dbReference type="CDD" id="cd07723">
    <property type="entry name" value="hydroxyacylglutathione_hydrolase_MBL-fold"/>
    <property type="match status" value="1"/>
</dbReference>
<keyword evidence="10" id="KW-1185">Reference proteome</keyword>
<feature type="binding site" evidence="7">
    <location>
        <position position="114"/>
    </location>
    <ligand>
        <name>Zn(2+)</name>
        <dbReference type="ChEBI" id="CHEBI:29105"/>
        <label>1</label>
    </ligand>
</feature>
<evidence type="ECO:0000256" key="6">
    <source>
        <dbReference type="ARBA" id="ARBA00022833"/>
    </source>
</evidence>
<dbReference type="EMBL" id="JAJAQI010000035">
    <property type="protein sequence ID" value="MCB4824009.1"/>
    <property type="molecule type" value="Genomic_DNA"/>
</dbReference>
<feature type="binding site" evidence="7">
    <location>
        <position position="171"/>
    </location>
    <ligand>
        <name>Zn(2+)</name>
        <dbReference type="ChEBI" id="CHEBI:29105"/>
        <label>2</label>
    </ligand>
</feature>
<dbReference type="InterPro" id="IPR001279">
    <property type="entry name" value="Metallo-B-lactamas"/>
</dbReference>
<comment type="caution">
    <text evidence="9">The sequence shown here is derived from an EMBL/GenBank/DDBJ whole genome shotgun (WGS) entry which is preliminary data.</text>
</comment>
<evidence type="ECO:0000256" key="4">
    <source>
        <dbReference type="ARBA" id="ARBA00022723"/>
    </source>
</evidence>